<dbReference type="PANTHER" id="PTHR33240">
    <property type="entry name" value="OS08G0508500 PROTEIN"/>
    <property type="match status" value="1"/>
</dbReference>
<feature type="compositionally biased region" description="Basic and acidic residues" evidence="1">
    <location>
        <begin position="1"/>
        <end position="45"/>
    </location>
</feature>
<feature type="region of interest" description="Disordered" evidence="1">
    <location>
        <begin position="1"/>
        <end position="115"/>
    </location>
</feature>
<dbReference type="Gene3D" id="2.40.70.10">
    <property type="entry name" value="Acid Proteases"/>
    <property type="match status" value="1"/>
</dbReference>
<proteinExistence type="predicted"/>
<dbReference type="EMBL" id="JACGWJ010000009">
    <property type="protein sequence ID" value="KAL0400316.1"/>
    <property type="molecule type" value="Genomic_DNA"/>
</dbReference>
<reference evidence="2" key="2">
    <citation type="journal article" date="2024" name="Plant">
        <title>Genomic evolution and insights into agronomic trait innovations of Sesamum species.</title>
        <authorList>
            <person name="Miao H."/>
            <person name="Wang L."/>
            <person name="Qu L."/>
            <person name="Liu H."/>
            <person name="Sun Y."/>
            <person name="Le M."/>
            <person name="Wang Q."/>
            <person name="Wei S."/>
            <person name="Zheng Y."/>
            <person name="Lin W."/>
            <person name="Duan Y."/>
            <person name="Cao H."/>
            <person name="Xiong S."/>
            <person name="Wang X."/>
            <person name="Wei L."/>
            <person name="Li C."/>
            <person name="Ma Q."/>
            <person name="Ju M."/>
            <person name="Zhao R."/>
            <person name="Li G."/>
            <person name="Mu C."/>
            <person name="Tian Q."/>
            <person name="Mei H."/>
            <person name="Zhang T."/>
            <person name="Gao T."/>
            <person name="Zhang H."/>
        </authorList>
    </citation>
    <scope>NUCLEOTIDE SEQUENCE</scope>
    <source>
        <strain evidence="2">G02</strain>
    </source>
</reference>
<gene>
    <name evidence="2" type="ORF">Sradi_2374900</name>
</gene>
<evidence type="ECO:0000256" key="1">
    <source>
        <dbReference type="SAM" id="MobiDB-lite"/>
    </source>
</evidence>
<reference evidence="2" key="1">
    <citation type="submission" date="2020-06" db="EMBL/GenBank/DDBJ databases">
        <authorList>
            <person name="Li T."/>
            <person name="Hu X."/>
            <person name="Zhang T."/>
            <person name="Song X."/>
            <person name="Zhang H."/>
            <person name="Dai N."/>
            <person name="Sheng W."/>
            <person name="Hou X."/>
            <person name="Wei L."/>
        </authorList>
    </citation>
    <scope>NUCLEOTIDE SEQUENCE</scope>
    <source>
        <strain evidence="2">G02</strain>
        <tissue evidence="2">Leaf</tissue>
    </source>
</reference>
<evidence type="ECO:0000313" key="2">
    <source>
        <dbReference type="EMBL" id="KAL0400316.1"/>
    </source>
</evidence>
<dbReference type="PANTHER" id="PTHR33240:SF17">
    <property type="entry name" value="EUKARYOTIC PEPTIDE CHAIN RELEASE FACTOR GTP-BINDING SUBUNIT-LIKE"/>
    <property type="match status" value="1"/>
</dbReference>
<dbReference type="InterPro" id="IPR021109">
    <property type="entry name" value="Peptidase_aspartic_dom_sf"/>
</dbReference>
<accession>A0AAW2T9A4</accession>
<organism evidence="2">
    <name type="scientific">Sesamum radiatum</name>
    <name type="common">Black benniseed</name>
    <dbReference type="NCBI Taxonomy" id="300843"/>
    <lineage>
        <taxon>Eukaryota</taxon>
        <taxon>Viridiplantae</taxon>
        <taxon>Streptophyta</taxon>
        <taxon>Embryophyta</taxon>
        <taxon>Tracheophyta</taxon>
        <taxon>Spermatophyta</taxon>
        <taxon>Magnoliopsida</taxon>
        <taxon>eudicotyledons</taxon>
        <taxon>Gunneridae</taxon>
        <taxon>Pentapetalae</taxon>
        <taxon>asterids</taxon>
        <taxon>lamiids</taxon>
        <taxon>Lamiales</taxon>
        <taxon>Pedaliaceae</taxon>
        <taxon>Sesamum</taxon>
    </lineage>
</organism>
<name>A0AAW2T9A4_SESRA</name>
<comment type="caution">
    <text evidence="2">The sequence shown here is derived from an EMBL/GenBank/DDBJ whole genome shotgun (WGS) entry which is preliminary data.</text>
</comment>
<dbReference type="AlphaFoldDB" id="A0AAW2T9A4"/>
<dbReference type="CDD" id="cd00303">
    <property type="entry name" value="retropepsin_like"/>
    <property type="match status" value="1"/>
</dbReference>
<feature type="compositionally biased region" description="Basic and acidic residues" evidence="1">
    <location>
        <begin position="85"/>
        <end position="95"/>
    </location>
</feature>
<protein>
    <submittedName>
        <fullName evidence="2">Uncharacterized protein</fullName>
    </submittedName>
</protein>
<feature type="compositionally biased region" description="Basic and acidic residues" evidence="1">
    <location>
        <begin position="55"/>
        <end position="76"/>
    </location>
</feature>
<sequence length="218" mass="25284">MHRTKYIDEEERNKIKDNEWAHGYRDRGRDRLRDRRFRSEKDHETGPYQPKVHRFFKELIVGERKEERGRNHEERRSRSRSNGRRGKEERPHENAPSKGVIHTISRGPTGGDSTKARKRYARGYRHEGKQVLSVGLQEEITFGDKDLCARSGTQNDPMVIRMDIANYLVHKVLVDSGSSVDIIFSNVLRKMDLGHLLLKPMKTPLVGFGGSQVIPEDD</sequence>